<dbReference type="InterPro" id="IPR001451">
    <property type="entry name" value="Hexapep"/>
</dbReference>
<dbReference type="SUPFAM" id="SSF51161">
    <property type="entry name" value="Trimeric LpxA-like enzymes"/>
    <property type="match status" value="1"/>
</dbReference>
<accession>A0A445MQN4</accession>
<evidence type="ECO:0000313" key="1">
    <source>
        <dbReference type="EMBL" id="SPD71780.1"/>
    </source>
</evidence>
<dbReference type="EMBL" id="OJIN01000005">
    <property type="protein sequence ID" value="SPD71780.1"/>
    <property type="molecule type" value="Genomic_DNA"/>
</dbReference>
<reference evidence="1" key="1">
    <citation type="submission" date="2018-01" db="EMBL/GenBank/DDBJ databases">
        <authorList>
            <person name="Regsiter A."/>
            <person name="William W."/>
        </authorList>
    </citation>
    <scope>NUCLEOTIDE SEQUENCE</scope>
    <source>
        <strain evidence="1">TRIP AH-1</strain>
    </source>
</reference>
<dbReference type="PANTHER" id="PTHR13061">
    <property type="entry name" value="DYNACTIN SUBUNIT P25"/>
    <property type="match status" value="1"/>
</dbReference>
<proteinExistence type="predicted"/>
<dbReference type="Pfam" id="PF00132">
    <property type="entry name" value="Hexapep"/>
    <property type="match status" value="1"/>
</dbReference>
<dbReference type="CDD" id="cd04645">
    <property type="entry name" value="LbH_gamma_CA_like"/>
    <property type="match status" value="1"/>
</dbReference>
<protein>
    <submittedName>
        <fullName evidence="1">Acetyltransferase/acyltransferase</fullName>
    </submittedName>
</protein>
<dbReference type="Gene3D" id="2.160.10.10">
    <property type="entry name" value="Hexapeptide repeat proteins"/>
    <property type="match status" value="1"/>
</dbReference>
<organism evidence="1">
    <name type="scientific">uncultured Desulfobacterium sp</name>
    <dbReference type="NCBI Taxonomy" id="201089"/>
    <lineage>
        <taxon>Bacteria</taxon>
        <taxon>Pseudomonadati</taxon>
        <taxon>Thermodesulfobacteriota</taxon>
        <taxon>Desulfobacteria</taxon>
        <taxon>Desulfobacterales</taxon>
        <taxon>Desulfobacteriaceae</taxon>
        <taxon>Desulfobacterium</taxon>
        <taxon>environmental samples</taxon>
    </lineage>
</organism>
<sequence length="172" mass="18578">MPLYEINNKRPVIGTGTWVAPSAEIIGDVEIGNDSYVGFGAVIRADFGRIVIGSGTLVEENVVIHSGSIAKIGDNVIIGHMVMIHDAEIQDRALVGMKSMICDGAVIGKWAIVAEQSLVRNNHTIPAGKIFAGSPAREIGDVTERHRSKMITGQQAYVDMIGQYFKTFKRIG</sequence>
<gene>
    <name evidence="1" type="ORF">PITCH_A1020025</name>
</gene>
<dbReference type="InterPro" id="IPR047324">
    <property type="entry name" value="LbH_gamma_CA-like"/>
</dbReference>
<keyword evidence="1" id="KW-0808">Transferase</keyword>
<name>A0A445MQN4_9BACT</name>
<dbReference type="InterPro" id="IPR011004">
    <property type="entry name" value="Trimer_LpxA-like_sf"/>
</dbReference>
<dbReference type="PANTHER" id="PTHR13061:SF29">
    <property type="entry name" value="GAMMA CARBONIC ANHYDRASE-LIKE 1, MITOCHONDRIAL-RELATED"/>
    <property type="match status" value="1"/>
</dbReference>
<keyword evidence="1" id="KW-0012">Acyltransferase</keyword>
<dbReference type="InterPro" id="IPR050484">
    <property type="entry name" value="Transf_Hexapept/Carb_Anhydrase"/>
</dbReference>
<dbReference type="GO" id="GO:0016746">
    <property type="term" value="F:acyltransferase activity"/>
    <property type="evidence" value="ECO:0007669"/>
    <property type="project" value="UniProtKB-KW"/>
</dbReference>
<dbReference type="AlphaFoldDB" id="A0A445MQN4"/>